<dbReference type="Proteomes" id="UP000445696">
    <property type="component" value="Unassembled WGS sequence"/>
</dbReference>
<dbReference type="InterPro" id="IPR018376">
    <property type="entry name" value="Enoyl-CoA_hyd/isom_CS"/>
</dbReference>
<comment type="similarity">
    <text evidence="1 2">Belongs to the enoyl-CoA hydratase/isomerase family.</text>
</comment>
<dbReference type="InterPro" id="IPR029045">
    <property type="entry name" value="ClpP/crotonase-like_dom_sf"/>
</dbReference>
<proteinExistence type="inferred from homology"/>
<dbReference type="PANTHER" id="PTHR11941">
    <property type="entry name" value="ENOYL-COA HYDRATASE-RELATED"/>
    <property type="match status" value="1"/>
</dbReference>
<dbReference type="Pfam" id="PF00378">
    <property type="entry name" value="ECH_1"/>
    <property type="match status" value="1"/>
</dbReference>
<dbReference type="CDD" id="cd06558">
    <property type="entry name" value="crotonase-like"/>
    <property type="match status" value="1"/>
</dbReference>
<dbReference type="SUPFAM" id="SSF52096">
    <property type="entry name" value="ClpP/crotonase"/>
    <property type="match status" value="1"/>
</dbReference>
<accession>A0A845MHT1</accession>
<name>A0A845MHT1_9PROT</name>
<keyword evidence="3" id="KW-0413">Isomerase</keyword>
<reference evidence="3 4" key="1">
    <citation type="journal article" date="2014" name="Int. J. Syst. Evol. Microbiol.">
        <title>Sneathiella chungangensis sp. nov., isolated from a marine sand, and emended description of the genus Sneathiella.</title>
        <authorList>
            <person name="Siamphan C."/>
            <person name="Kim H."/>
            <person name="Lee J.S."/>
            <person name="Kim W."/>
        </authorList>
    </citation>
    <scope>NUCLEOTIDE SEQUENCE [LARGE SCALE GENOMIC DNA]</scope>
    <source>
        <strain evidence="3 4">KCTC 32476</strain>
    </source>
</reference>
<dbReference type="EMBL" id="WTVA01000014">
    <property type="protein sequence ID" value="MZR23235.1"/>
    <property type="molecule type" value="Genomic_DNA"/>
</dbReference>
<protein>
    <submittedName>
        <fullName evidence="3">Enoyl-CoA hydratase/isomerase family protein</fullName>
    </submittedName>
</protein>
<evidence type="ECO:0000256" key="1">
    <source>
        <dbReference type="ARBA" id="ARBA00005254"/>
    </source>
</evidence>
<dbReference type="AlphaFoldDB" id="A0A845MHT1"/>
<dbReference type="GO" id="GO:0016853">
    <property type="term" value="F:isomerase activity"/>
    <property type="evidence" value="ECO:0007669"/>
    <property type="project" value="UniProtKB-KW"/>
</dbReference>
<comment type="caution">
    <text evidence="3">The sequence shown here is derived from an EMBL/GenBank/DDBJ whole genome shotgun (WGS) entry which is preliminary data.</text>
</comment>
<evidence type="ECO:0000313" key="3">
    <source>
        <dbReference type="EMBL" id="MZR23235.1"/>
    </source>
</evidence>
<dbReference type="GO" id="GO:0006635">
    <property type="term" value="P:fatty acid beta-oxidation"/>
    <property type="evidence" value="ECO:0007669"/>
    <property type="project" value="TreeGrafter"/>
</dbReference>
<dbReference type="RefSeq" id="WP_161339698.1">
    <property type="nucleotide sequence ID" value="NZ_JBHSDG010000003.1"/>
</dbReference>
<evidence type="ECO:0000313" key="4">
    <source>
        <dbReference type="Proteomes" id="UP000445696"/>
    </source>
</evidence>
<organism evidence="3 4">
    <name type="scientific">Sneathiella chungangensis</name>
    <dbReference type="NCBI Taxonomy" id="1418234"/>
    <lineage>
        <taxon>Bacteria</taxon>
        <taxon>Pseudomonadati</taxon>
        <taxon>Pseudomonadota</taxon>
        <taxon>Alphaproteobacteria</taxon>
        <taxon>Sneathiellales</taxon>
        <taxon>Sneathiellaceae</taxon>
        <taxon>Sneathiella</taxon>
    </lineage>
</organism>
<sequence length="252" mass="26497">MTNTVALNLASPVATLTLQRPPLNAISVELIEDIDAALDAVIEAGDVTVLRIRSAAKAFCAGADLVSVREIMEAADPSHEMLRFVGRFHELNNRIASLDIVTIAEIEGAAVGGGLEVAMACDFRVATVRARLGLPEAKLGLIPAAGGTFRLRQIAGMSVARRLILRGEIISAKEAFSCGLVDSLVDPSEVDDAAAFEAFASEIAGNSHSAVVAAKHCLATPVEQGQAIETSKVAALILEDETQSRIRKFLGQ</sequence>
<dbReference type="Gene3D" id="3.90.226.10">
    <property type="entry name" value="2-enoyl-CoA Hydratase, Chain A, domain 1"/>
    <property type="match status" value="1"/>
</dbReference>
<gene>
    <name evidence="3" type="ORF">GQF03_12935</name>
</gene>
<keyword evidence="4" id="KW-1185">Reference proteome</keyword>
<dbReference type="PANTHER" id="PTHR11941:SF54">
    <property type="entry name" value="ENOYL-COA HYDRATASE, MITOCHONDRIAL"/>
    <property type="match status" value="1"/>
</dbReference>
<evidence type="ECO:0000256" key="2">
    <source>
        <dbReference type="RuleBase" id="RU003707"/>
    </source>
</evidence>
<dbReference type="PROSITE" id="PS00166">
    <property type="entry name" value="ENOYL_COA_HYDRATASE"/>
    <property type="match status" value="1"/>
</dbReference>
<dbReference type="InterPro" id="IPR001753">
    <property type="entry name" value="Enoyl-CoA_hydra/iso"/>
</dbReference>
<dbReference type="OrthoDB" id="7332872at2"/>